<dbReference type="EMBL" id="JAIWYP010000016">
    <property type="protein sequence ID" value="KAH3695871.1"/>
    <property type="molecule type" value="Genomic_DNA"/>
</dbReference>
<organism evidence="1 2">
    <name type="scientific">Dreissena polymorpha</name>
    <name type="common">Zebra mussel</name>
    <name type="synonym">Mytilus polymorpha</name>
    <dbReference type="NCBI Taxonomy" id="45954"/>
    <lineage>
        <taxon>Eukaryota</taxon>
        <taxon>Metazoa</taxon>
        <taxon>Spiralia</taxon>
        <taxon>Lophotrochozoa</taxon>
        <taxon>Mollusca</taxon>
        <taxon>Bivalvia</taxon>
        <taxon>Autobranchia</taxon>
        <taxon>Heteroconchia</taxon>
        <taxon>Euheterodonta</taxon>
        <taxon>Imparidentia</taxon>
        <taxon>Neoheterodontei</taxon>
        <taxon>Myida</taxon>
        <taxon>Dreissenoidea</taxon>
        <taxon>Dreissenidae</taxon>
        <taxon>Dreissena</taxon>
    </lineage>
</organism>
<reference evidence="1" key="2">
    <citation type="submission" date="2020-11" db="EMBL/GenBank/DDBJ databases">
        <authorList>
            <person name="McCartney M.A."/>
            <person name="Auch B."/>
            <person name="Kono T."/>
            <person name="Mallez S."/>
            <person name="Becker A."/>
            <person name="Gohl D.M."/>
            <person name="Silverstein K.A.T."/>
            <person name="Koren S."/>
            <person name="Bechman K.B."/>
            <person name="Herman A."/>
            <person name="Abrahante J.E."/>
            <person name="Garbe J."/>
        </authorList>
    </citation>
    <scope>NUCLEOTIDE SEQUENCE</scope>
    <source>
        <strain evidence="1">Duluth1</strain>
        <tissue evidence="1">Whole animal</tissue>
    </source>
</reference>
<proteinExistence type="predicted"/>
<protein>
    <submittedName>
        <fullName evidence="1">Uncharacterized protein</fullName>
    </submittedName>
</protein>
<accession>A0A9D4BB03</accession>
<dbReference type="Proteomes" id="UP000828390">
    <property type="component" value="Unassembled WGS sequence"/>
</dbReference>
<keyword evidence="2" id="KW-1185">Reference proteome</keyword>
<dbReference type="AlphaFoldDB" id="A0A9D4BB03"/>
<evidence type="ECO:0000313" key="2">
    <source>
        <dbReference type="Proteomes" id="UP000828390"/>
    </source>
</evidence>
<evidence type="ECO:0000313" key="1">
    <source>
        <dbReference type="EMBL" id="KAH3695871.1"/>
    </source>
</evidence>
<reference evidence="1" key="1">
    <citation type="journal article" date="2019" name="bioRxiv">
        <title>The Genome of the Zebra Mussel, Dreissena polymorpha: A Resource for Invasive Species Research.</title>
        <authorList>
            <person name="McCartney M.A."/>
            <person name="Auch B."/>
            <person name="Kono T."/>
            <person name="Mallez S."/>
            <person name="Zhang Y."/>
            <person name="Obille A."/>
            <person name="Becker A."/>
            <person name="Abrahante J.E."/>
            <person name="Garbe J."/>
            <person name="Badalamenti J.P."/>
            <person name="Herman A."/>
            <person name="Mangelson H."/>
            <person name="Liachko I."/>
            <person name="Sullivan S."/>
            <person name="Sone E.D."/>
            <person name="Koren S."/>
            <person name="Silverstein K.A.T."/>
            <person name="Beckman K.B."/>
            <person name="Gohl D.M."/>
        </authorList>
    </citation>
    <scope>NUCLEOTIDE SEQUENCE</scope>
    <source>
        <strain evidence="1">Duluth1</strain>
        <tissue evidence="1">Whole animal</tissue>
    </source>
</reference>
<name>A0A9D4BB03_DREPO</name>
<sequence length="142" mass="16189">MQTTSLNMTKIEHADLLSQTLPLLTHLQHLRVCLKKYDMEMKLPECIKYVFIIYTTLSPSSLHHFVQNMSSTKHSVQCKLLFRVEENNDEYTRLKQNCCKLKSVDVQQFEVVNKQGTVLSAAALTLSATAGDGDDNDDKRLL</sequence>
<comment type="caution">
    <text evidence="1">The sequence shown here is derived from an EMBL/GenBank/DDBJ whole genome shotgun (WGS) entry which is preliminary data.</text>
</comment>
<gene>
    <name evidence="1" type="ORF">DPMN_083329</name>
</gene>